<comment type="caution">
    <text evidence="1">The sequence shown here is derived from an EMBL/GenBank/DDBJ whole genome shotgun (WGS) entry which is preliminary data.</text>
</comment>
<proteinExistence type="predicted"/>
<organism evidence="1 2">
    <name type="scientific">Saguinus oedipus</name>
    <name type="common">Cotton-top tamarin</name>
    <name type="synonym">Oedipomidas oedipus</name>
    <dbReference type="NCBI Taxonomy" id="9490"/>
    <lineage>
        <taxon>Eukaryota</taxon>
        <taxon>Metazoa</taxon>
        <taxon>Chordata</taxon>
        <taxon>Craniata</taxon>
        <taxon>Vertebrata</taxon>
        <taxon>Euteleostomi</taxon>
        <taxon>Mammalia</taxon>
        <taxon>Eutheria</taxon>
        <taxon>Euarchontoglires</taxon>
        <taxon>Primates</taxon>
        <taxon>Haplorrhini</taxon>
        <taxon>Platyrrhini</taxon>
        <taxon>Cebidae</taxon>
        <taxon>Callitrichinae</taxon>
        <taxon>Saguinus</taxon>
    </lineage>
</organism>
<sequence>MVVFKILLGSHRIVRFSGAESLSLVGGIWTVPSTEHVGPVKAGNWASSAMDFTKSQLS</sequence>
<keyword evidence="2" id="KW-1185">Reference proteome</keyword>
<protein>
    <submittedName>
        <fullName evidence="1">Uncharacterized protein</fullName>
    </submittedName>
</protein>
<gene>
    <name evidence="1" type="ORF">P7K49_033988</name>
</gene>
<accession>A0ABQ9TTG6</accession>
<dbReference type="EMBL" id="JASSZA010000019">
    <property type="protein sequence ID" value="KAK2088081.1"/>
    <property type="molecule type" value="Genomic_DNA"/>
</dbReference>
<dbReference type="Proteomes" id="UP001266305">
    <property type="component" value="Unassembled WGS sequence"/>
</dbReference>
<evidence type="ECO:0000313" key="1">
    <source>
        <dbReference type="EMBL" id="KAK2088081.1"/>
    </source>
</evidence>
<reference evidence="1 2" key="1">
    <citation type="submission" date="2023-05" db="EMBL/GenBank/DDBJ databases">
        <title>B98-5 Cell Line De Novo Hybrid Assembly: An Optical Mapping Approach.</title>
        <authorList>
            <person name="Kananen K."/>
            <person name="Auerbach J.A."/>
            <person name="Kautto E."/>
            <person name="Blachly J.S."/>
        </authorList>
    </citation>
    <scope>NUCLEOTIDE SEQUENCE [LARGE SCALE GENOMIC DNA]</scope>
    <source>
        <strain evidence="1">B95-8</strain>
        <tissue evidence="1">Cell line</tissue>
    </source>
</reference>
<evidence type="ECO:0000313" key="2">
    <source>
        <dbReference type="Proteomes" id="UP001266305"/>
    </source>
</evidence>
<name>A0ABQ9TTG6_SAGOE</name>